<feature type="coiled-coil region" evidence="1">
    <location>
        <begin position="378"/>
        <end position="426"/>
    </location>
</feature>
<name>A0ABQ4WV09_9ASTR</name>
<feature type="region of interest" description="Disordered" evidence="2">
    <location>
        <begin position="460"/>
        <end position="491"/>
    </location>
</feature>
<feature type="region of interest" description="Disordered" evidence="2">
    <location>
        <begin position="640"/>
        <end position="665"/>
    </location>
</feature>
<feature type="compositionally biased region" description="Low complexity" evidence="2">
    <location>
        <begin position="44"/>
        <end position="54"/>
    </location>
</feature>
<evidence type="ECO:0000256" key="2">
    <source>
        <dbReference type="SAM" id="MobiDB-lite"/>
    </source>
</evidence>
<organism evidence="3 4">
    <name type="scientific">Tanacetum coccineum</name>
    <dbReference type="NCBI Taxonomy" id="301880"/>
    <lineage>
        <taxon>Eukaryota</taxon>
        <taxon>Viridiplantae</taxon>
        <taxon>Streptophyta</taxon>
        <taxon>Embryophyta</taxon>
        <taxon>Tracheophyta</taxon>
        <taxon>Spermatophyta</taxon>
        <taxon>Magnoliopsida</taxon>
        <taxon>eudicotyledons</taxon>
        <taxon>Gunneridae</taxon>
        <taxon>Pentapetalae</taxon>
        <taxon>asterids</taxon>
        <taxon>campanulids</taxon>
        <taxon>Asterales</taxon>
        <taxon>Asteraceae</taxon>
        <taxon>Asteroideae</taxon>
        <taxon>Anthemideae</taxon>
        <taxon>Anthemidinae</taxon>
        <taxon>Tanacetum</taxon>
    </lineage>
</organism>
<feature type="compositionally biased region" description="Basic and acidic residues" evidence="2">
    <location>
        <begin position="644"/>
        <end position="658"/>
    </location>
</feature>
<protein>
    <recommendedName>
        <fullName evidence="5">Reverse transcriptase domain-containing protein</fullName>
    </recommendedName>
</protein>
<evidence type="ECO:0008006" key="5">
    <source>
        <dbReference type="Google" id="ProtNLM"/>
    </source>
</evidence>
<feature type="compositionally biased region" description="Polar residues" evidence="2">
    <location>
        <begin position="98"/>
        <end position="109"/>
    </location>
</feature>
<sequence>MAISVISVSSDSFEDSVGTPIGRVILFETPIIAPTIPPSPDYTPASPDYSPASDSESDLSEDPSSDHKPPLLAISPFLSSADDTTDSDTPDTPPSPTHGTPFTKITYSTHRSHVIPRRRVMILTPGQPIPHGQPYRYHLNGPVHMMTARKRVRPLPTHRLAMRHSVDHSSSDSSSDFHSDALSDSSLRHSLPDHSFPDLLSTSVDPSRNRRRSPMTSVLILPPVSGALSPVHADLIPSPKRIRSPEITTDLKGYSEDNFEPYVPREAEIDECFAYADALRDRGIDARVVVEAVDREESEMGARGPVKVRVERVTHLVMPEDTPEPAQEGAVEVTYERLGDLVQRFHDHTQAIPVHRIHVIEGVQREHGHRIVGVKSTVTALTKRVAGLERDNKRLKDTASVESQRVDRLQRGMSRMQRELRQIRLKMPNTRSGASMTHEEVEEMVTRRVAEEMEAREAARTLEPLNENGDEQEGENGGNGNGGNGGNGNRNGNHGMNYGGFMPVARECTFQDFLKCKPHNFSGTEGVVGLTRWFEKMETVFNISNCPPKYQVKYATCTLQDSALTCWNSHKRTISVDAVYAMNWAGLIRMVPNEEDRVERFIGGLPDNIQGNVIAANPARLQDAICIANQLMDKKLQGYAARSAENKRRMESNPRDNRGQQPPLRGKMLVGRMWLELTRLGTIKRDVSHQMRDCRSAVAVPNTQRAPLGNQQVENKTGNQTGGNEATAKAYAIGGGGTNPDSNVVMGTFLLNNCYASMLFDLGADRSFVSSTFSALLDVAPSTLDTSYAVELADGRISETNVVLRG</sequence>
<proteinExistence type="predicted"/>
<keyword evidence="4" id="KW-1185">Reference proteome</keyword>
<dbReference type="EMBL" id="BQNB010008953">
    <property type="protein sequence ID" value="GJS56692.1"/>
    <property type="molecule type" value="Genomic_DNA"/>
</dbReference>
<reference evidence="3" key="1">
    <citation type="journal article" date="2022" name="Int. J. Mol. Sci.">
        <title>Draft Genome of Tanacetum Coccineum: Genomic Comparison of Closely Related Tanacetum-Family Plants.</title>
        <authorList>
            <person name="Yamashiro T."/>
            <person name="Shiraishi A."/>
            <person name="Nakayama K."/>
            <person name="Satake H."/>
        </authorList>
    </citation>
    <scope>NUCLEOTIDE SEQUENCE</scope>
</reference>
<evidence type="ECO:0000256" key="1">
    <source>
        <dbReference type="SAM" id="Coils"/>
    </source>
</evidence>
<evidence type="ECO:0000313" key="4">
    <source>
        <dbReference type="Proteomes" id="UP001151760"/>
    </source>
</evidence>
<dbReference type="Proteomes" id="UP001151760">
    <property type="component" value="Unassembled WGS sequence"/>
</dbReference>
<feature type="compositionally biased region" description="Basic and acidic residues" evidence="2">
    <location>
        <begin position="164"/>
        <end position="196"/>
    </location>
</feature>
<gene>
    <name evidence="3" type="ORF">Tco_0651476</name>
</gene>
<feature type="region of interest" description="Disordered" evidence="2">
    <location>
        <begin position="35"/>
        <end position="110"/>
    </location>
</feature>
<dbReference type="Pfam" id="PF08284">
    <property type="entry name" value="RVP_2"/>
    <property type="match status" value="1"/>
</dbReference>
<accession>A0ABQ4WV09</accession>
<keyword evidence="1" id="KW-0175">Coiled coil</keyword>
<reference evidence="3" key="2">
    <citation type="submission" date="2022-01" db="EMBL/GenBank/DDBJ databases">
        <authorList>
            <person name="Yamashiro T."/>
            <person name="Shiraishi A."/>
            <person name="Satake H."/>
            <person name="Nakayama K."/>
        </authorList>
    </citation>
    <scope>NUCLEOTIDE SEQUENCE</scope>
</reference>
<feature type="compositionally biased region" description="Gly residues" evidence="2">
    <location>
        <begin position="475"/>
        <end position="489"/>
    </location>
</feature>
<evidence type="ECO:0000313" key="3">
    <source>
        <dbReference type="EMBL" id="GJS56692.1"/>
    </source>
</evidence>
<comment type="caution">
    <text evidence="3">The sequence shown here is derived from an EMBL/GenBank/DDBJ whole genome shotgun (WGS) entry which is preliminary data.</text>
</comment>
<feature type="region of interest" description="Disordered" evidence="2">
    <location>
        <begin position="163"/>
        <end position="211"/>
    </location>
</feature>